<reference evidence="2 3" key="1">
    <citation type="journal article" date="2015" name="Genome Biol.">
        <title>Comparative genomics of Steinernema reveals deeply conserved gene regulatory networks.</title>
        <authorList>
            <person name="Dillman A.R."/>
            <person name="Macchietto M."/>
            <person name="Porter C.F."/>
            <person name="Rogers A."/>
            <person name="Williams B."/>
            <person name="Antoshechkin I."/>
            <person name="Lee M.M."/>
            <person name="Goodwin Z."/>
            <person name="Lu X."/>
            <person name="Lewis E.E."/>
            <person name="Goodrich-Blair H."/>
            <person name="Stock S.P."/>
            <person name="Adams B.J."/>
            <person name="Sternberg P.W."/>
            <person name="Mortazavi A."/>
        </authorList>
    </citation>
    <scope>NUCLEOTIDE SEQUENCE [LARGE SCALE GENOMIC DNA]</scope>
    <source>
        <strain evidence="2 3">ALL</strain>
    </source>
</reference>
<comment type="caution">
    <text evidence="2">The sequence shown here is derived from an EMBL/GenBank/DDBJ whole genome shotgun (WGS) entry which is preliminary data.</text>
</comment>
<evidence type="ECO:0000313" key="3">
    <source>
        <dbReference type="Proteomes" id="UP000298663"/>
    </source>
</evidence>
<keyword evidence="1" id="KW-0472">Membrane</keyword>
<dbReference type="AlphaFoldDB" id="A0A4U5M1N5"/>
<keyword evidence="1" id="KW-1133">Transmembrane helix</keyword>
<organism evidence="2 3">
    <name type="scientific">Steinernema carpocapsae</name>
    <name type="common">Entomopathogenic nematode</name>
    <dbReference type="NCBI Taxonomy" id="34508"/>
    <lineage>
        <taxon>Eukaryota</taxon>
        <taxon>Metazoa</taxon>
        <taxon>Ecdysozoa</taxon>
        <taxon>Nematoda</taxon>
        <taxon>Chromadorea</taxon>
        <taxon>Rhabditida</taxon>
        <taxon>Tylenchina</taxon>
        <taxon>Panagrolaimomorpha</taxon>
        <taxon>Strongyloidoidea</taxon>
        <taxon>Steinernematidae</taxon>
        <taxon>Steinernema</taxon>
    </lineage>
</organism>
<sequence length="107" mass="12253">MTKRSETQFYNASIVFVWLLSSCVFGLHFPYDASLKFNFLYNVYAYTTGSMSWALAEIEFWFITTSLVVTFILCVLTVLSIIVQVRVARTQITKCSSHCRGAALQMR</sequence>
<protein>
    <submittedName>
        <fullName evidence="2">Uncharacterized protein</fullName>
    </submittedName>
</protein>
<evidence type="ECO:0000256" key="1">
    <source>
        <dbReference type="SAM" id="Phobius"/>
    </source>
</evidence>
<proteinExistence type="predicted"/>
<reference evidence="2 3" key="2">
    <citation type="journal article" date="2019" name="G3 (Bethesda)">
        <title>Hybrid Assembly of the Genome of the Entomopathogenic Nematode Steinernema carpocapsae Identifies the X-Chromosome.</title>
        <authorList>
            <person name="Serra L."/>
            <person name="Macchietto M."/>
            <person name="Macias-Munoz A."/>
            <person name="McGill C.J."/>
            <person name="Rodriguez I.M."/>
            <person name="Rodriguez B."/>
            <person name="Murad R."/>
            <person name="Mortazavi A."/>
        </authorList>
    </citation>
    <scope>NUCLEOTIDE SEQUENCE [LARGE SCALE GENOMIC DNA]</scope>
    <source>
        <strain evidence="2 3">ALL</strain>
    </source>
</reference>
<keyword evidence="3" id="KW-1185">Reference proteome</keyword>
<accession>A0A4U5M1N5</accession>
<feature type="transmembrane region" description="Helical" evidence="1">
    <location>
        <begin position="60"/>
        <end position="83"/>
    </location>
</feature>
<gene>
    <name evidence="2" type="ORF">L596_026532</name>
</gene>
<keyword evidence="1" id="KW-0812">Transmembrane</keyword>
<feature type="transmembrane region" description="Helical" evidence="1">
    <location>
        <begin position="12"/>
        <end position="31"/>
    </location>
</feature>
<dbReference type="EMBL" id="AZBU02000010">
    <property type="protein sequence ID" value="TKR62599.1"/>
    <property type="molecule type" value="Genomic_DNA"/>
</dbReference>
<dbReference type="PROSITE" id="PS51257">
    <property type="entry name" value="PROKAR_LIPOPROTEIN"/>
    <property type="match status" value="1"/>
</dbReference>
<dbReference type="Proteomes" id="UP000298663">
    <property type="component" value="Unassembled WGS sequence"/>
</dbReference>
<name>A0A4U5M1N5_STECR</name>
<evidence type="ECO:0000313" key="2">
    <source>
        <dbReference type="EMBL" id="TKR62599.1"/>
    </source>
</evidence>